<proteinExistence type="predicted"/>
<organism evidence="1">
    <name type="scientific">Anguilla anguilla</name>
    <name type="common">European freshwater eel</name>
    <name type="synonym">Muraena anguilla</name>
    <dbReference type="NCBI Taxonomy" id="7936"/>
    <lineage>
        <taxon>Eukaryota</taxon>
        <taxon>Metazoa</taxon>
        <taxon>Chordata</taxon>
        <taxon>Craniata</taxon>
        <taxon>Vertebrata</taxon>
        <taxon>Euteleostomi</taxon>
        <taxon>Actinopterygii</taxon>
        <taxon>Neopterygii</taxon>
        <taxon>Teleostei</taxon>
        <taxon>Anguilliformes</taxon>
        <taxon>Anguillidae</taxon>
        <taxon>Anguilla</taxon>
    </lineage>
</organism>
<sequence length="34" mass="3939">MFHVNRAMILPPFCNYVWLITSQCCSVHVIVTQS</sequence>
<reference evidence="1" key="2">
    <citation type="journal article" date="2015" name="Fish Shellfish Immunol.">
        <title>Early steps in the European eel (Anguilla anguilla)-Vibrio vulnificus interaction in the gills: Role of the RtxA13 toxin.</title>
        <authorList>
            <person name="Callol A."/>
            <person name="Pajuelo D."/>
            <person name="Ebbesson L."/>
            <person name="Teles M."/>
            <person name="MacKenzie S."/>
            <person name="Amaro C."/>
        </authorList>
    </citation>
    <scope>NUCLEOTIDE SEQUENCE</scope>
</reference>
<evidence type="ECO:0000313" key="1">
    <source>
        <dbReference type="EMBL" id="JAH50128.1"/>
    </source>
</evidence>
<reference evidence="1" key="1">
    <citation type="submission" date="2014-11" db="EMBL/GenBank/DDBJ databases">
        <authorList>
            <person name="Amaro Gonzalez C."/>
        </authorList>
    </citation>
    <scope>NUCLEOTIDE SEQUENCE</scope>
</reference>
<dbReference type="AlphaFoldDB" id="A0A0E9TBM6"/>
<accession>A0A0E9TBM6</accession>
<dbReference type="EMBL" id="GBXM01058449">
    <property type="protein sequence ID" value="JAH50128.1"/>
    <property type="molecule type" value="Transcribed_RNA"/>
</dbReference>
<name>A0A0E9TBM6_ANGAN</name>
<protein>
    <submittedName>
        <fullName evidence="1">Uncharacterized protein</fullName>
    </submittedName>
</protein>